<gene>
    <name evidence="1" type="ORF">KDK_12570</name>
</gene>
<evidence type="ECO:0000313" key="2">
    <source>
        <dbReference type="Proteomes" id="UP000287188"/>
    </source>
</evidence>
<keyword evidence="2" id="KW-1185">Reference proteome</keyword>
<reference evidence="2" key="1">
    <citation type="submission" date="2018-12" db="EMBL/GenBank/DDBJ databases">
        <title>Tengunoibacter tsumagoiensis gen. nov., sp. nov., Dictyobacter kobayashii sp. nov., D. alpinus sp. nov., and D. joshuensis sp. nov. and description of Dictyobacteraceae fam. nov. within the order Ktedonobacterales isolated from Tengu-no-mugimeshi.</title>
        <authorList>
            <person name="Wang C.M."/>
            <person name="Zheng Y."/>
            <person name="Sakai Y."/>
            <person name="Toyoda A."/>
            <person name="Minakuchi Y."/>
            <person name="Abe K."/>
            <person name="Yokota A."/>
            <person name="Yabe S."/>
        </authorList>
    </citation>
    <scope>NUCLEOTIDE SEQUENCE [LARGE SCALE GENOMIC DNA]</scope>
    <source>
        <strain evidence="2">Uno11</strain>
    </source>
</reference>
<dbReference type="RefSeq" id="WP_161977149.1">
    <property type="nucleotide sequence ID" value="NZ_BIFS01000001.1"/>
</dbReference>
<comment type="caution">
    <text evidence="1">The sequence shown here is derived from an EMBL/GenBank/DDBJ whole genome shotgun (WGS) entry which is preliminary data.</text>
</comment>
<organism evidence="1 2">
    <name type="scientific">Dictyobacter kobayashii</name>
    <dbReference type="NCBI Taxonomy" id="2014872"/>
    <lineage>
        <taxon>Bacteria</taxon>
        <taxon>Bacillati</taxon>
        <taxon>Chloroflexota</taxon>
        <taxon>Ktedonobacteria</taxon>
        <taxon>Ktedonobacterales</taxon>
        <taxon>Dictyobacteraceae</taxon>
        <taxon>Dictyobacter</taxon>
    </lineage>
</organism>
<name>A0A402AEA5_9CHLR</name>
<dbReference type="Proteomes" id="UP000287188">
    <property type="component" value="Unassembled WGS sequence"/>
</dbReference>
<proteinExistence type="predicted"/>
<dbReference type="EMBL" id="BIFS01000001">
    <property type="protein sequence ID" value="GCE17457.1"/>
    <property type="molecule type" value="Genomic_DNA"/>
</dbReference>
<dbReference type="AlphaFoldDB" id="A0A402AEA5"/>
<protein>
    <submittedName>
        <fullName evidence="1">Uncharacterized protein</fullName>
    </submittedName>
</protein>
<evidence type="ECO:0000313" key="1">
    <source>
        <dbReference type="EMBL" id="GCE17457.1"/>
    </source>
</evidence>
<accession>A0A402AEA5</accession>
<sequence>MYDQAATQAYAIMYDQAATQAYATMYDQAATQAYFNSGYGVMQKLRSAQFLHYTIT</sequence>